<keyword evidence="5" id="KW-0813">Transport</keyword>
<comment type="function">
    <text evidence="5">Part of the twin-arginine translocation (Tat) system that transports large folded proteins containing a characteristic twin-arginine motif in their signal peptide across membranes. Together with TatB, TatC is part of a receptor directly interacting with Tat signal peptides.</text>
</comment>
<dbReference type="GO" id="GO:0065002">
    <property type="term" value="P:intracellular protein transmembrane transport"/>
    <property type="evidence" value="ECO:0007669"/>
    <property type="project" value="TreeGrafter"/>
</dbReference>
<comment type="similarity">
    <text evidence="5">Belongs to the TatC family.</text>
</comment>
<dbReference type="Proteomes" id="UP000632858">
    <property type="component" value="Unassembled WGS sequence"/>
</dbReference>
<evidence type="ECO:0000256" key="3">
    <source>
        <dbReference type="ARBA" id="ARBA00022989"/>
    </source>
</evidence>
<reference evidence="6" key="2">
    <citation type="submission" date="2020-09" db="EMBL/GenBank/DDBJ databases">
        <authorList>
            <person name="Sun Q."/>
            <person name="Zhou Y."/>
        </authorList>
    </citation>
    <scope>NUCLEOTIDE SEQUENCE</scope>
    <source>
        <strain evidence="6">CGMCC 1.12726</strain>
    </source>
</reference>
<feature type="transmembrane region" description="Helical" evidence="5">
    <location>
        <begin position="20"/>
        <end position="44"/>
    </location>
</feature>
<dbReference type="NCBIfam" id="TIGR00945">
    <property type="entry name" value="tatC"/>
    <property type="match status" value="1"/>
</dbReference>
<dbReference type="PROSITE" id="PS01218">
    <property type="entry name" value="TATC"/>
    <property type="match status" value="1"/>
</dbReference>
<keyword evidence="2 5" id="KW-0812">Transmembrane</keyword>
<name>A0A917FPM4_9GAMM</name>
<comment type="subunit">
    <text evidence="5">The Tat system comprises two distinct complexes: a TatABC complex, containing multiple copies of TatA, TatB and TatC subunits, and a separate TatA complex, containing only TatA subunits. Substrates initially bind to the TatABC complex, which probably triggers association of the separate TatA complex to form the active translocon.</text>
</comment>
<evidence type="ECO:0000256" key="2">
    <source>
        <dbReference type="ARBA" id="ARBA00022692"/>
    </source>
</evidence>
<accession>A0A917FPM4</accession>
<dbReference type="InterPro" id="IPR019820">
    <property type="entry name" value="Sec-indep_translocase_CS"/>
</dbReference>
<comment type="caution">
    <text evidence="6">The sequence shown here is derived from an EMBL/GenBank/DDBJ whole genome shotgun (WGS) entry which is preliminary data.</text>
</comment>
<feature type="transmembrane region" description="Helical" evidence="5">
    <location>
        <begin position="191"/>
        <end position="209"/>
    </location>
</feature>
<evidence type="ECO:0000256" key="1">
    <source>
        <dbReference type="ARBA" id="ARBA00004141"/>
    </source>
</evidence>
<feature type="transmembrane region" description="Helical" evidence="5">
    <location>
        <begin position="156"/>
        <end position="179"/>
    </location>
</feature>
<dbReference type="EMBL" id="BMFO01000003">
    <property type="protein sequence ID" value="GGF94938.1"/>
    <property type="molecule type" value="Genomic_DNA"/>
</dbReference>
<keyword evidence="3 5" id="KW-1133">Transmembrane helix</keyword>
<evidence type="ECO:0000313" key="7">
    <source>
        <dbReference type="Proteomes" id="UP000632858"/>
    </source>
</evidence>
<keyword evidence="5" id="KW-0653">Protein transport</keyword>
<feature type="transmembrane region" description="Helical" evidence="5">
    <location>
        <begin position="215"/>
        <end position="236"/>
    </location>
</feature>
<dbReference type="GO" id="GO:0009977">
    <property type="term" value="F:proton motive force dependent protein transmembrane transporter activity"/>
    <property type="evidence" value="ECO:0007669"/>
    <property type="project" value="TreeGrafter"/>
</dbReference>
<protein>
    <recommendedName>
        <fullName evidence="5">Sec-independent protein translocase protein TatC</fullName>
    </recommendedName>
</protein>
<evidence type="ECO:0000256" key="5">
    <source>
        <dbReference type="HAMAP-Rule" id="MF_00902"/>
    </source>
</evidence>
<reference evidence="6" key="1">
    <citation type="journal article" date="2014" name="Int. J. Syst. Evol. Microbiol.">
        <title>Complete genome sequence of Corynebacterium casei LMG S-19264T (=DSM 44701T), isolated from a smear-ripened cheese.</title>
        <authorList>
            <consortium name="US DOE Joint Genome Institute (JGI-PGF)"/>
            <person name="Walter F."/>
            <person name="Albersmeier A."/>
            <person name="Kalinowski J."/>
            <person name="Ruckert C."/>
        </authorList>
    </citation>
    <scope>NUCLEOTIDE SEQUENCE</scope>
    <source>
        <strain evidence="6">CGMCC 1.12726</strain>
    </source>
</reference>
<dbReference type="Pfam" id="PF00902">
    <property type="entry name" value="TatC"/>
    <property type="match status" value="1"/>
</dbReference>
<dbReference type="HAMAP" id="MF_00902">
    <property type="entry name" value="TatC"/>
    <property type="match status" value="1"/>
</dbReference>
<keyword evidence="7" id="KW-1185">Reference proteome</keyword>
<keyword evidence="4 5" id="KW-0472">Membrane</keyword>
<feature type="transmembrane region" description="Helical" evidence="5">
    <location>
        <begin position="110"/>
        <end position="136"/>
    </location>
</feature>
<evidence type="ECO:0000313" key="6">
    <source>
        <dbReference type="EMBL" id="GGF94938.1"/>
    </source>
</evidence>
<feature type="transmembrane region" description="Helical" evidence="5">
    <location>
        <begin position="73"/>
        <end position="98"/>
    </location>
</feature>
<gene>
    <name evidence="5 6" type="primary">tatC</name>
    <name evidence="6" type="ORF">GCM10010960_15830</name>
</gene>
<dbReference type="RefSeq" id="WP_188449692.1">
    <property type="nucleotide sequence ID" value="NZ_BMFO01000003.1"/>
</dbReference>
<dbReference type="GO" id="GO:0043953">
    <property type="term" value="P:protein transport by the Tat complex"/>
    <property type="evidence" value="ECO:0007669"/>
    <property type="project" value="UniProtKB-UniRule"/>
</dbReference>
<keyword evidence="5" id="KW-0811">Translocation</keyword>
<dbReference type="PANTHER" id="PTHR30371">
    <property type="entry name" value="SEC-INDEPENDENT PROTEIN TRANSLOCASE PROTEIN TATC"/>
    <property type="match status" value="1"/>
</dbReference>
<dbReference type="PANTHER" id="PTHR30371:SF0">
    <property type="entry name" value="SEC-INDEPENDENT PROTEIN TRANSLOCASE PROTEIN TATC, CHLOROPLASTIC-RELATED"/>
    <property type="match status" value="1"/>
</dbReference>
<dbReference type="InterPro" id="IPR002033">
    <property type="entry name" value="TatC"/>
</dbReference>
<organism evidence="6 7">
    <name type="scientific">Arenimonas maotaiensis</name>
    <dbReference type="NCBI Taxonomy" id="1446479"/>
    <lineage>
        <taxon>Bacteria</taxon>
        <taxon>Pseudomonadati</taxon>
        <taxon>Pseudomonadota</taxon>
        <taxon>Gammaproteobacteria</taxon>
        <taxon>Lysobacterales</taxon>
        <taxon>Lysobacteraceae</taxon>
        <taxon>Arenimonas</taxon>
    </lineage>
</organism>
<dbReference type="PRINTS" id="PR01840">
    <property type="entry name" value="TATCFAMILY"/>
</dbReference>
<dbReference type="AlphaFoldDB" id="A0A917FPM4"/>
<comment type="subcellular location">
    <subcellularLocation>
        <location evidence="5">Cell membrane</location>
        <topology evidence="5">Multi-pass membrane protein</topology>
    </subcellularLocation>
    <subcellularLocation>
        <location evidence="1">Membrane</location>
        <topology evidence="1">Multi-pass membrane protein</topology>
    </subcellularLocation>
</comment>
<evidence type="ECO:0000256" key="4">
    <source>
        <dbReference type="ARBA" id="ARBA00023136"/>
    </source>
</evidence>
<dbReference type="GO" id="GO:0033281">
    <property type="term" value="C:TAT protein transport complex"/>
    <property type="evidence" value="ECO:0007669"/>
    <property type="project" value="UniProtKB-UniRule"/>
</dbReference>
<proteinExistence type="inferred from homology"/>
<keyword evidence="5" id="KW-1003">Cell membrane</keyword>
<sequence>MSGDGQSLISHLLELRQRLLYAVVAVLAVFVALLPFANPLYAWLAEPLKATLPPGSQLVAIEVASTFFVPMKLAFFAALFLAAPFMLYQIWAFVAPALYEKEKRLAKPLLLAATVLFYAGCAFTYFLLLPVMFAYLNSTAPEGVAMMTDIGKYLDFVLVLLLAGGASFEVPIAVLIAVLLDWVKVEQLAEWRGYVVVAIFILAAIITPPDGLSQVMLAVPMWLLYEAGILVARAIAAGRAKAEAGGPA</sequence>